<evidence type="ECO:0000313" key="2">
    <source>
        <dbReference type="EMBL" id="VEI13972.1"/>
    </source>
</evidence>
<evidence type="ECO:0000313" key="3">
    <source>
        <dbReference type="Proteomes" id="UP000269542"/>
    </source>
</evidence>
<dbReference type="KEGG" id="tbw:NCTC13354_01699"/>
<organism evidence="2 3">
    <name type="scientific">Trueperella bialowiezensis</name>
    <dbReference type="NCBI Taxonomy" id="312285"/>
    <lineage>
        <taxon>Bacteria</taxon>
        <taxon>Bacillati</taxon>
        <taxon>Actinomycetota</taxon>
        <taxon>Actinomycetes</taxon>
        <taxon>Actinomycetales</taxon>
        <taxon>Actinomycetaceae</taxon>
        <taxon>Trueperella</taxon>
    </lineage>
</organism>
<evidence type="ECO:0000259" key="1">
    <source>
        <dbReference type="PROSITE" id="PS50943"/>
    </source>
</evidence>
<dbReference type="SUPFAM" id="SSF47413">
    <property type="entry name" value="lambda repressor-like DNA-binding domains"/>
    <property type="match status" value="1"/>
</dbReference>
<reference evidence="2 3" key="1">
    <citation type="submission" date="2018-12" db="EMBL/GenBank/DDBJ databases">
        <authorList>
            <consortium name="Pathogen Informatics"/>
        </authorList>
    </citation>
    <scope>NUCLEOTIDE SEQUENCE [LARGE SCALE GENOMIC DNA]</scope>
    <source>
        <strain evidence="2 3">NCTC13354</strain>
    </source>
</reference>
<dbReference type="SMART" id="SM00530">
    <property type="entry name" value="HTH_XRE"/>
    <property type="match status" value="1"/>
</dbReference>
<sequence length="149" mass="16223">MGYRPAAFKPKWIAWLPKWVYDDSMARKKKELEPIDNAMRELLKEAVTASGVTHTQIGKRVGMSQNRVSTILRGATPPASLGELYMIADVIGVSVSQLIVEAEREVKHAESEGQSVVDDIAPLLHSSECGAPFVGNQSGQECGKRTSQG</sequence>
<dbReference type="AlphaFoldDB" id="A0A448PGC8"/>
<dbReference type="PROSITE" id="PS50943">
    <property type="entry name" value="HTH_CROC1"/>
    <property type="match status" value="1"/>
</dbReference>
<dbReference type="InterPro" id="IPR001387">
    <property type="entry name" value="Cro/C1-type_HTH"/>
</dbReference>
<dbReference type="RefSeq" id="WP_206750437.1">
    <property type="nucleotide sequence ID" value="NZ_LR134476.1"/>
</dbReference>
<dbReference type="InterPro" id="IPR010982">
    <property type="entry name" value="Lambda_DNA-bd_dom_sf"/>
</dbReference>
<dbReference type="CDD" id="cd00093">
    <property type="entry name" value="HTH_XRE"/>
    <property type="match status" value="1"/>
</dbReference>
<dbReference type="Pfam" id="PF13560">
    <property type="entry name" value="HTH_31"/>
    <property type="match status" value="1"/>
</dbReference>
<accession>A0A448PGC8</accession>
<proteinExistence type="predicted"/>
<name>A0A448PGC8_9ACTO</name>
<gene>
    <name evidence="2" type="ORF">NCTC13354_01699</name>
</gene>
<keyword evidence="3" id="KW-1185">Reference proteome</keyword>
<feature type="domain" description="HTH cro/C1-type" evidence="1">
    <location>
        <begin position="43"/>
        <end position="98"/>
    </location>
</feature>
<dbReference type="Gene3D" id="1.10.260.40">
    <property type="entry name" value="lambda repressor-like DNA-binding domains"/>
    <property type="match status" value="1"/>
</dbReference>
<dbReference type="GO" id="GO:0003677">
    <property type="term" value="F:DNA binding"/>
    <property type="evidence" value="ECO:0007669"/>
    <property type="project" value="InterPro"/>
</dbReference>
<protein>
    <recommendedName>
        <fullName evidence="1">HTH cro/C1-type domain-containing protein</fullName>
    </recommendedName>
</protein>
<dbReference type="EMBL" id="LR134476">
    <property type="protein sequence ID" value="VEI13972.1"/>
    <property type="molecule type" value="Genomic_DNA"/>
</dbReference>
<dbReference type="Proteomes" id="UP000269542">
    <property type="component" value="Chromosome"/>
</dbReference>